<feature type="non-terminal residue" evidence="3">
    <location>
        <position position="1"/>
    </location>
</feature>
<evidence type="ECO:0000313" key="3">
    <source>
        <dbReference type="EMBL" id="MBA0084848.1"/>
    </source>
</evidence>
<dbReference type="Proteomes" id="UP000567293">
    <property type="component" value="Unassembled WGS sequence"/>
</dbReference>
<dbReference type="EMBL" id="JACDQQ010000737">
    <property type="protein sequence ID" value="MBA0084848.1"/>
    <property type="molecule type" value="Genomic_DNA"/>
</dbReference>
<evidence type="ECO:0000256" key="1">
    <source>
        <dbReference type="SAM" id="MobiDB-lite"/>
    </source>
</evidence>
<evidence type="ECO:0000313" key="4">
    <source>
        <dbReference type="Proteomes" id="UP000567293"/>
    </source>
</evidence>
<proteinExistence type="predicted"/>
<dbReference type="InterPro" id="IPR057601">
    <property type="entry name" value="Oar-like_b-barrel"/>
</dbReference>
<comment type="caution">
    <text evidence="3">The sequence shown here is derived from an EMBL/GenBank/DDBJ whole genome shotgun (WGS) entry which is preliminary data.</text>
</comment>
<feature type="region of interest" description="Disordered" evidence="1">
    <location>
        <begin position="1"/>
        <end position="28"/>
    </location>
</feature>
<protein>
    <submittedName>
        <fullName evidence="3">Carboxypeptidase regulatory-like domain-containing protein</fullName>
    </submittedName>
</protein>
<accession>A0A7V8NNY0</accession>
<dbReference type="Pfam" id="PF25183">
    <property type="entry name" value="OMP_b-brl_4"/>
    <property type="match status" value="1"/>
</dbReference>
<feature type="domain" description="TonB-dependent transporter Oar-like beta-barrel" evidence="2">
    <location>
        <begin position="23"/>
        <end position="239"/>
    </location>
</feature>
<evidence type="ECO:0000259" key="2">
    <source>
        <dbReference type="Pfam" id="PF25183"/>
    </source>
</evidence>
<keyword evidence="4" id="KW-1185">Reference proteome</keyword>
<organism evidence="3 4">
    <name type="scientific">Candidatus Acidiferrum panamense</name>
    <dbReference type="NCBI Taxonomy" id="2741543"/>
    <lineage>
        <taxon>Bacteria</taxon>
        <taxon>Pseudomonadati</taxon>
        <taxon>Acidobacteriota</taxon>
        <taxon>Terriglobia</taxon>
        <taxon>Candidatus Acidiferrales</taxon>
        <taxon>Candidatus Acidiferrum</taxon>
    </lineage>
</organism>
<name>A0A7V8NNY0_9BACT</name>
<sequence>GSDAERTNSQGTTSTTVSGLGPGSTTRSFIENPWNPRLNYAPSDFDIRHVIATTWVYALPFGRGKWLGGKAGARLDEIIGGWQLSGLGRWTSALPFSVVDTRGFTNNFLFNDFMVETGPVQSGLFHDPVTGAPIAFPNPAAVVAGVSITPNVPATLTPLRFAYPGEAGSRNAFRGQGFFGIDASLAKTWKVNERVALKFAWDVFNVTNSVRFDTNSIDNGSDDGGFGLYSGTLTYPRVQQFSLRFTF</sequence>
<gene>
    <name evidence="3" type="ORF">HRJ53_07625</name>
</gene>
<dbReference type="AlphaFoldDB" id="A0A7V8NNY0"/>
<reference evidence="3" key="1">
    <citation type="submission" date="2020-06" db="EMBL/GenBank/DDBJ databases">
        <title>Legume-microbial interactions unlock mineral nutrients during tropical forest succession.</title>
        <authorList>
            <person name="Epihov D.Z."/>
        </authorList>
    </citation>
    <scope>NUCLEOTIDE SEQUENCE [LARGE SCALE GENOMIC DNA]</scope>
    <source>
        <strain evidence="3">Pan2503</strain>
    </source>
</reference>
<dbReference type="GO" id="GO:0004180">
    <property type="term" value="F:carboxypeptidase activity"/>
    <property type="evidence" value="ECO:0007669"/>
    <property type="project" value="UniProtKB-KW"/>
</dbReference>
<feature type="compositionally biased region" description="Polar residues" evidence="1">
    <location>
        <begin position="7"/>
        <end position="28"/>
    </location>
</feature>